<dbReference type="EMBL" id="JAVMIP010000013">
    <property type="protein sequence ID" value="MDS3861561.1"/>
    <property type="molecule type" value="Genomic_DNA"/>
</dbReference>
<dbReference type="PANTHER" id="PTHR22576">
    <property type="entry name" value="MUCOSA ASSOCIATED LYMPHOID TISSUE LYMPHOMA TRANSLOCATION PROTEIN 1/PARACASPASE"/>
    <property type="match status" value="1"/>
</dbReference>
<dbReference type="GO" id="GO:0006508">
    <property type="term" value="P:proteolysis"/>
    <property type="evidence" value="ECO:0007669"/>
    <property type="project" value="InterPro"/>
</dbReference>
<comment type="caution">
    <text evidence="2">The sequence shown here is derived from an EMBL/GenBank/DDBJ whole genome shotgun (WGS) entry which is preliminary data.</text>
</comment>
<dbReference type="InterPro" id="IPR011600">
    <property type="entry name" value="Pept_C14_caspase"/>
</dbReference>
<name>A0AAE4FV19_9CYAN</name>
<reference evidence="3" key="1">
    <citation type="submission" date="2023-07" db="EMBL/GenBank/DDBJ databases">
        <authorList>
            <person name="Luz R."/>
            <person name="Cordeiro R."/>
            <person name="Fonseca A."/>
            <person name="Goncalves V."/>
        </authorList>
    </citation>
    <scope>NUCLEOTIDE SEQUENCE [LARGE SCALE GENOMIC DNA]</scope>
    <source>
        <strain evidence="3">BACA0444</strain>
    </source>
</reference>
<dbReference type="GO" id="GO:0004197">
    <property type="term" value="F:cysteine-type endopeptidase activity"/>
    <property type="evidence" value="ECO:0007669"/>
    <property type="project" value="InterPro"/>
</dbReference>
<sequence length="479" mass="55840">MKIAIVIGISDYVNVPKLPGCITDKNAMTQLLEKTSNYTDILKIDENKKTSASIKQEITAFISKYQTKKENIEEVFLYFSGHGEFRDNEFFYLLPDFDEKKFKQTSLENSELDNLIKTLSPELTIKVIDACHAGVSYIKDKSLFESYIKGTKEEFDHCYFLFSSQSFESSYQNHHISDFTHSFLEAIVEFPENTEIRYKDIIDHISDSFRENQHQTPYFVTQAKHTEIFSNVTSEIKSILKSNFLDLNIETQKQQNVMIHGKTLHDRIKDDAVRYCTEEETIKSLNALINLLKQYQNSQDLLNLYSFSLDVINNNSIDFDTASIGLWLSQNENTLFAMPTYKTITVKVKKRKWHPLLGASFYRDDFELVDEKKQVIKGFEATVSLPYLYLYLEASPLYPNLAINDRNIVPLVSETEIRLFYTFSKYRKVSWQDVEQENDLEWLTESFPTRDLQAMEETVNLILGEFEDRIQSSLSKDFS</sequence>
<dbReference type="PANTHER" id="PTHR22576:SF37">
    <property type="entry name" value="MUCOSA-ASSOCIATED LYMPHOID TISSUE LYMPHOMA TRANSLOCATION PROTEIN 1"/>
    <property type="match status" value="1"/>
</dbReference>
<keyword evidence="3" id="KW-1185">Reference proteome</keyword>
<dbReference type="AlphaFoldDB" id="A0AAE4FV19"/>
<protein>
    <submittedName>
        <fullName evidence="2">Caspase family protein</fullName>
    </submittedName>
</protein>
<evidence type="ECO:0000313" key="3">
    <source>
        <dbReference type="Proteomes" id="UP001268256"/>
    </source>
</evidence>
<dbReference type="Gene3D" id="3.40.50.1460">
    <property type="match status" value="1"/>
</dbReference>
<proteinExistence type="predicted"/>
<feature type="domain" description="Peptidase C14 caspase" evidence="1">
    <location>
        <begin position="2"/>
        <end position="221"/>
    </location>
</feature>
<gene>
    <name evidence="2" type="ORF">RIF25_12160</name>
</gene>
<dbReference type="SUPFAM" id="SSF52129">
    <property type="entry name" value="Caspase-like"/>
    <property type="match status" value="1"/>
</dbReference>
<dbReference type="InterPro" id="IPR029030">
    <property type="entry name" value="Caspase-like_dom_sf"/>
</dbReference>
<organism evidence="2 3">
    <name type="scientific">Pseudocalidococcus azoricus BACA0444</name>
    <dbReference type="NCBI Taxonomy" id="2918990"/>
    <lineage>
        <taxon>Bacteria</taxon>
        <taxon>Bacillati</taxon>
        <taxon>Cyanobacteriota</taxon>
        <taxon>Cyanophyceae</taxon>
        <taxon>Acaryochloridales</taxon>
        <taxon>Thermosynechococcaceae</taxon>
        <taxon>Pseudocalidococcus</taxon>
        <taxon>Pseudocalidococcus azoricus</taxon>
    </lineage>
</organism>
<evidence type="ECO:0000259" key="1">
    <source>
        <dbReference type="Pfam" id="PF00656"/>
    </source>
</evidence>
<dbReference type="Pfam" id="PF00656">
    <property type="entry name" value="Peptidase_C14"/>
    <property type="match status" value="1"/>
</dbReference>
<evidence type="ECO:0000313" key="2">
    <source>
        <dbReference type="EMBL" id="MDS3861561.1"/>
    </source>
</evidence>
<dbReference type="Proteomes" id="UP001268256">
    <property type="component" value="Unassembled WGS sequence"/>
</dbReference>
<accession>A0AAE4FV19</accession>
<dbReference type="RefSeq" id="WP_322878799.1">
    <property type="nucleotide sequence ID" value="NZ_JAVMIP010000013.1"/>
</dbReference>
<dbReference type="InterPro" id="IPR052039">
    <property type="entry name" value="Caspase-related_regulators"/>
</dbReference>